<accession>A0A1V8ZXX7</accession>
<evidence type="ECO:0000313" key="2">
    <source>
        <dbReference type="EMBL" id="OQO89660.1"/>
    </source>
</evidence>
<evidence type="ECO:0000256" key="1">
    <source>
        <dbReference type="SAM" id="MobiDB-lite"/>
    </source>
</evidence>
<dbReference type="Proteomes" id="UP000192591">
    <property type="component" value="Unassembled WGS sequence"/>
</dbReference>
<sequence>MLDLLADRGVLEALLWAHGSAYGQVRQDFNPEGGQKQGWIGYNAYTYLVDRLDRVFQCGDYQAPSGEGPVGRDVLAAGISDFAAMPDLAPGTVVRHDLNGSPGWMVDGWRWLLASYPFGQVTKIRWTDKSETKQTVARQPHNTDDGGLFTIEDVAGLPRLEELGDHEQLLRKTLVLAHAMDSNTVDFELFLGRIRWNQDRGDAWVWRSDLLDRQTPPPAGRTTPKLPDNPVPPSSTEANDAPVSIRRLPNDSSAPRAIGEA</sequence>
<comment type="caution">
    <text evidence="2">The sequence shown here is derived from an EMBL/GenBank/DDBJ whole genome shotgun (WGS) entry which is preliminary data.</text>
</comment>
<evidence type="ECO:0000313" key="3">
    <source>
        <dbReference type="Proteomes" id="UP000192591"/>
    </source>
</evidence>
<protein>
    <submittedName>
        <fullName evidence="2">Uncharacterized protein</fullName>
    </submittedName>
</protein>
<dbReference type="EMBL" id="MWIH01000009">
    <property type="protein sequence ID" value="OQO89660.1"/>
    <property type="molecule type" value="Genomic_DNA"/>
</dbReference>
<keyword evidence="3" id="KW-1185">Reference proteome</keyword>
<name>A0A1V8ZXX7_SACPI</name>
<proteinExistence type="predicted"/>
<feature type="region of interest" description="Disordered" evidence="1">
    <location>
        <begin position="211"/>
        <end position="261"/>
    </location>
</feature>
<organism evidence="2 3">
    <name type="scientific">Saccharomonospora piscinae</name>
    <dbReference type="NCBI Taxonomy" id="687388"/>
    <lineage>
        <taxon>Bacteria</taxon>
        <taxon>Bacillati</taxon>
        <taxon>Actinomycetota</taxon>
        <taxon>Actinomycetes</taxon>
        <taxon>Pseudonocardiales</taxon>
        <taxon>Pseudonocardiaceae</taxon>
        <taxon>Saccharomonospora</taxon>
    </lineage>
</organism>
<reference evidence="2 3" key="1">
    <citation type="submission" date="2017-02" db="EMBL/GenBank/DDBJ databases">
        <title>Draft genome of Saccharomonospora sp. 154.</title>
        <authorList>
            <person name="Alonso-Carmona G.S."/>
            <person name="De La Haba R."/>
            <person name="Vera-Gargallo B."/>
            <person name="Sandoval-Trujillo A.H."/>
            <person name="Ramirez-Duran N."/>
            <person name="Ventosa A."/>
        </authorList>
    </citation>
    <scope>NUCLEOTIDE SEQUENCE [LARGE SCALE GENOMIC DNA]</scope>
    <source>
        <strain evidence="2 3">LRS4.154</strain>
    </source>
</reference>
<dbReference type="STRING" id="1962155.B1813_22415"/>
<dbReference type="AlphaFoldDB" id="A0A1V8ZXX7"/>
<gene>
    <name evidence="2" type="ORF">B1813_22415</name>
</gene>